<gene>
    <name evidence="2" type="ORF">SAMN05443245_4397</name>
</gene>
<proteinExistence type="predicted"/>
<dbReference type="AlphaFoldDB" id="A0A1H1HXP4"/>
<evidence type="ECO:0000259" key="1">
    <source>
        <dbReference type="Pfam" id="PF02954"/>
    </source>
</evidence>
<keyword evidence="3" id="KW-1185">Reference proteome</keyword>
<dbReference type="SUPFAM" id="SSF46689">
    <property type="entry name" value="Homeodomain-like"/>
    <property type="match status" value="1"/>
</dbReference>
<dbReference type="PRINTS" id="PR01590">
    <property type="entry name" value="HTHFIS"/>
</dbReference>
<dbReference type="Gene3D" id="3.30.450.40">
    <property type="match status" value="1"/>
</dbReference>
<accession>A0A1H1HXP4</accession>
<dbReference type="InterPro" id="IPR009057">
    <property type="entry name" value="Homeodomain-like_sf"/>
</dbReference>
<protein>
    <submittedName>
        <fullName evidence="2">Regulatory protein, Fis family</fullName>
    </submittedName>
</protein>
<evidence type="ECO:0000313" key="3">
    <source>
        <dbReference type="Proteomes" id="UP000183487"/>
    </source>
</evidence>
<evidence type="ECO:0000313" key="2">
    <source>
        <dbReference type="EMBL" id="SDR30059.1"/>
    </source>
</evidence>
<dbReference type="InterPro" id="IPR002197">
    <property type="entry name" value="HTH_Fis"/>
</dbReference>
<organism evidence="2 3">
    <name type="scientific">Paraburkholderia fungorum</name>
    <dbReference type="NCBI Taxonomy" id="134537"/>
    <lineage>
        <taxon>Bacteria</taxon>
        <taxon>Pseudomonadati</taxon>
        <taxon>Pseudomonadota</taxon>
        <taxon>Betaproteobacteria</taxon>
        <taxon>Burkholderiales</taxon>
        <taxon>Burkholderiaceae</taxon>
        <taxon>Paraburkholderia</taxon>
    </lineage>
</organism>
<dbReference type="InterPro" id="IPR029016">
    <property type="entry name" value="GAF-like_dom_sf"/>
</dbReference>
<name>A0A1H1HXP4_9BURK</name>
<reference evidence="3" key="1">
    <citation type="submission" date="2016-10" db="EMBL/GenBank/DDBJ databases">
        <authorList>
            <person name="Varghese N."/>
        </authorList>
    </citation>
    <scope>NUCLEOTIDE SEQUENCE [LARGE SCALE GENOMIC DNA]</scope>
    <source>
        <strain evidence="3">GAS106B</strain>
    </source>
</reference>
<dbReference type="EMBL" id="FNKP01000002">
    <property type="protein sequence ID" value="SDR30059.1"/>
    <property type="molecule type" value="Genomic_DNA"/>
</dbReference>
<sequence length="395" mass="42707">MAKISSADSADSRQARLNAARAQFIGGEQLPSTLLSAPVARSWERSRGAGLLPSSAPQYELLDKSRTVPDSKADRRLYSCVVDEIEQLWSAFGGNDWTIFCVNTEGTVIHARHSPACDDDLLLPITCGRRIVESNIGTTAPSCVIHEGIEAIVTGGEHYLDEFERAFCVAVPLFGFHGEVIGALDITGTGERDVSQVQEQFRLAALAAEQRLFATLRGCHLLRLQHDPRWLGTPLAGVIAIEDDGQVRAVSRVARRMLSLPASGPLPSLDLRRIFDDASPALLGRLLQRGRGVQRVARADGSHVWIEYTRGPLNRSTARRTNQTVTARFDDPAPAATAASASGSLKEQTLSAIQSALQEHNGNIAAAARQLGLSRTTLYTKLRQLRDTGMVGAAD</sequence>
<dbReference type="RefSeq" id="WP_253189728.1">
    <property type="nucleotide sequence ID" value="NZ_FNKP01000002.1"/>
</dbReference>
<dbReference type="Gene3D" id="1.10.10.60">
    <property type="entry name" value="Homeodomain-like"/>
    <property type="match status" value="1"/>
</dbReference>
<dbReference type="Pfam" id="PF02954">
    <property type="entry name" value="HTH_8"/>
    <property type="match status" value="1"/>
</dbReference>
<feature type="domain" description="DNA binding HTH" evidence="1">
    <location>
        <begin position="352"/>
        <end position="384"/>
    </location>
</feature>
<dbReference type="GO" id="GO:0043565">
    <property type="term" value="F:sequence-specific DNA binding"/>
    <property type="evidence" value="ECO:0007669"/>
    <property type="project" value="InterPro"/>
</dbReference>
<dbReference type="Proteomes" id="UP000183487">
    <property type="component" value="Unassembled WGS sequence"/>
</dbReference>